<evidence type="ECO:0000256" key="2">
    <source>
        <dbReference type="ARBA" id="ARBA00011738"/>
    </source>
</evidence>
<comment type="catalytic activity">
    <reaction evidence="9">
        <text>L-alanine + 2-oxoglutarate = pyruvate + L-glutamate</text>
        <dbReference type="Rhea" id="RHEA:19453"/>
        <dbReference type="ChEBI" id="CHEBI:15361"/>
        <dbReference type="ChEBI" id="CHEBI:16810"/>
        <dbReference type="ChEBI" id="CHEBI:29985"/>
        <dbReference type="ChEBI" id="CHEBI:57972"/>
        <dbReference type="EC" id="2.6.1.2"/>
    </reaction>
</comment>
<dbReference type="InterPro" id="IPR004839">
    <property type="entry name" value="Aminotransferase_I/II_large"/>
</dbReference>
<evidence type="ECO:0000256" key="1">
    <source>
        <dbReference type="ARBA" id="ARBA00001933"/>
    </source>
</evidence>
<dbReference type="PANTHER" id="PTHR11751">
    <property type="entry name" value="ALANINE AMINOTRANSFERASE"/>
    <property type="match status" value="1"/>
</dbReference>
<evidence type="ECO:0000259" key="10">
    <source>
        <dbReference type="Pfam" id="PF00155"/>
    </source>
</evidence>
<keyword evidence="3" id="KW-0032">Aminotransferase</keyword>
<organism evidence="11 12">
    <name type="scientific">Orchesella dallaii</name>
    <dbReference type="NCBI Taxonomy" id="48710"/>
    <lineage>
        <taxon>Eukaryota</taxon>
        <taxon>Metazoa</taxon>
        <taxon>Ecdysozoa</taxon>
        <taxon>Arthropoda</taxon>
        <taxon>Hexapoda</taxon>
        <taxon>Collembola</taxon>
        <taxon>Entomobryomorpha</taxon>
        <taxon>Entomobryoidea</taxon>
        <taxon>Orchesellidae</taxon>
        <taxon>Orchesellinae</taxon>
        <taxon>Orchesella</taxon>
    </lineage>
</organism>
<evidence type="ECO:0000256" key="3">
    <source>
        <dbReference type="ARBA" id="ARBA00022576"/>
    </source>
</evidence>
<comment type="cofactor">
    <cofactor evidence="1">
        <name>pyridoxal 5'-phosphate</name>
        <dbReference type="ChEBI" id="CHEBI:597326"/>
    </cofactor>
</comment>
<dbReference type="EMBL" id="CAXLJM020000004">
    <property type="protein sequence ID" value="CAL8070730.1"/>
    <property type="molecule type" value="Genomic_DNA"/>
</dbReference>
<dbReference type="EC" id="2.6.1.2" evidence="8"/>
<dbReference type="Proteomes" id="UP001642540">
    <property type="component" value="Unassembled WGS sequence"/>
</dbReference>
<dbReference type="Gene3D" id="3.90.1150.10">
    <property type="entry name" value="Aspartate Aminotransferase, domain 1"/>
    <property type="match status" value="1"/>
</dbReference>
<dbReference type="CDD" id="cd00609">
    <property type="entry name" value="AAT_like"/>
    <property type="match status" value="1"/>
</dbReference>
<dbReference type="SUPFAM" id="SSF53383">
    <property type="entry name" value="PLP-dependent transferases"/>
    <property type="match status" value="1"/>
</dbReference>
<evidence type="ECO:0000256" key="6">
    <source>
        <dbReference type="ARBA" id="ARBA00025708"/>
    </source>
</evidence>
<keyword evidence="5" id="KW-0663">Pyridoxal phosphate</keyword>
<evidence type="ECO:0000256" key="9">
    <source>
        <dbReference type="ARBA" id="ARBA00047412"/>
    </source>
</evidence>
<evidence type="ECO:0000313" key="11">
    <source>
        <dbReference type="EMBL" id="CAL8070730.1"/>
    </source>
</evidence>
<evidence type="ECO:0000256" key="4">
    <source>
        <dbReference type="ARBA" id="ARBA00022679"/>
    </source>
</evidence>
<keyword evidence="12" id="KW-1185">Reference proteome</keyword>
<comment type="pathway">
    <text evidence="6">Amino-acid degradation; L-alanine degradation via transaminase pathway; pyruvate from L-alanine: step 1/1.</text>
</comment>
<dbReference type="InterPro" id="IPR045088">
    <property type="entry name" value="ALAT1/2-like"/>
</dbReference>
<gene>
    <name evidence="11" type="ORF">ODALV1_LOCUS1390</name>
</gene>
<accession>A0ABP1PLM7</accession>
<dbReference type="InterPro" id="IPR015422">
    <property type="entry name" value="PyrdxlP-dep_Trfase_small"/>
</dbReference>
<keyword evidence="4" id="KW-0808">Transferase</keyword>
<comment type="similarity">
    <text evidence="7">Belongs to the class-I pyridoxal-phosphate-dependent aminotransferase family. Alanine aminotransferase subfamily.</text>
</comment>
<proteinExistence type="inferred from homology"/>
<dbReference type="Pfam" id="PF00155">
    <property type="entry name" value="Aminotran_1_2"/>
    <property type="match status" value="1"/>
</dbReference>
<dbReference type="InterPro" id="IPR015421">
    <property type="entry name" value="PyrdxlP-dep_Trfase_major"/>
</dbReference>
<comment type="subunit">
    <text evidence="2">Homodimer.</text>
</comment>
<name>A0ABP1PLM7_9HEXA</name>
<evidence type="ECO:0000256" key="7">
    <source>
        <dbReference type="ARBA" id="ARBA00025785"/>
    </source>
</evidence>
<evidence type="ECO:0000256" key="5">
    <source>
        <dbReference type="ARBA" id="ARBA00022898"/>
    </source>
</evidence>
<evidence type="ECO:0000256" key="8">
    <source>
        <dbReference type="ARBA" id="ARBA00026106"/>
    </source>
</evidence>
<dbReference type="Gene3D" id="3.40.640.10">
    <property type="entry name" value="Type I PLP-dependent aspartate aminotransferase-like (Major domain)"/>
    <property type="match status" value="1"/>
</dbReference>
<sequence>MLLTKSASSSSTATALINAASISTRQCARRGTSSHHHGSIVNNTICKGVSSSSSTSSSFGGFTFTNPPRNENEEKKMMMLSRSRCSEAFVEEQTNKKNTVVSNSKASTSACPNLGFGYKTSSSASPHPVANITTRRLFSATSPSVFPTVAVHKGDNRNSANQLRHLNSSIMPCYNQLHQHEGLIMSASVSMLHTSAMANGSSGTAKTITLDNMNPHIKTMEYAVRGPLVIRATEIEKELAAGAQKPFKEVIKANIGDAHAMGQRPITFIRQVLALVSYPELIDKSDFPADVKTKAREILAGCKGGSAGSYSDSSGIEIIRKHAAEYITRRDGGIPANPDDIILCAGASEGIRATLKLFVETSAGEPGVMIPIPQYPLYSASLAEFGMHQIGYYLNEATGWSLDVPELERSIKEARGICRPRALVVINPGNPTGQVLTKKNIEEIIKFAHKEGLFILADEVYQDNVYAKGSEYHSFKKVMMELGEPYNTMELASYFSTSKGYMGECGLRGGYSEVVNLDKSVKAMLLKSISAKLCPTVLGQATMDCVVDPPKPGSPSYDLFIKEKTDVLQSLAKRAVMIADTFNSIPGIKCNPVQGAMYAFPQITIPAKAIEAAKAKGQAADTFYAFELLENTGICIVPGTGFGQYPGTYHFRTTILPQPEKLAVMLDKFKEFHVKFVEKYS</sequence>
<dbReference type="PANTHER" id="PTHR11751:SF29">
    <property type="entry name" value="ALANINE TRANSAMINASE"/>
    <property type="match status" value="1"/>
</dbReference>
<dbReference type="InterPro" id="IPR015424">
    <property type="entry name" value="PyrdxlP-dep_Trfase"/>
</dbReference>
<feature type="domain" description="Aminotransferase class I/classII large" evidence="10">
    <location>
        <begin position="291"/>
        <end position="667"/>
    </location>
</feature>
<evidence type="ECO:0000313" key="12">
    <source>
        <dbReference type="Proteomes" id="UP001642540"/>
    </source>
</evidence>
<reference evidence="11 12" key="1">
    <citation type="submission" date="2024-08" db="EMBL/GenBank/DDBJ databases">
        <authorList>
            <person name="Cucini C."/>
            <person name="Frati F."/>
        </authorList>
    </citation>
    <scope>NUCLEOTIDE SEQUENCE [LARGE SCALE GENOMIC DNA]</scope>
</reference>
<protein>
    <recommendedName>
        <fullName evidence="8">alanine transaminase</fullName>
        <ecNumber evidence="8">2.6.1.2</ecNumber>
    </recommendedName>
</protein>
<comment type="caution">
    <text evidence="11">The sequence shown here is derived from an EMBL/GenBank/DDBJ whole genome shotgun (WGS) entry which is preliminary data.</text>
</comment>
<dbReference type="Gene3D" id="1.10.287.1970">
    <property type="match status" value="1"/>
</dbReference>